<gene>
    <name evidence="1" type="ORF">LYNGBM3L_05280</name>
</gene>
<sequence length="55" mass="6030">MATNTKNPWVLWLVGIAQVNSGSIWGGKPAMPTLQNATKCVRTKEMATLRERGLC</sequence>
<proteinExistence type="predicted"/>
<keyword evidence="2" id="KW-1185">Reference proteome</keyword>
<protein>
    <submittedName>
        <fullName evidence="1">Uncharacterized protein</fullName>
    </submittedName>
</protein>
<dbReference type="AlphaFoldDB" id="F4XRV2"/>
<dbReference type="Proteomes" id="UP000003959">
    <property type="component" value="Unassembled WGS sequence"/>
</dbReference>
<name>F4XRV2_9CYAN</name>
<dbReference type="HOGENOM" id="CLU_212716_0_0_3"/>
<evidence type="ECO:0000313" key="2">
    <source>
        <dbReference type="Proteomes" id="UP000003959"/>
    </source>
</evidence>
<organism evidence="1 2">
    <name type="scientific">Moorena producens 3L</name>
    <dbReference type="NCBI Taxonomy" id="489825"/>
    <lineage>
        <taxon>Bacteria</taxon>
        <taxon>Bacillati</taxon>
        <taxon>Cyanobacteriota</taxon>
        <taxon>Cyanophyceae</taxon>
        <taxon>Coleofasciculales</taxon>
        <taxon>Coleofasciculaceae</taxon>
        <taxon>Moorena</taxon>
    </lineage>
</organism>
<reference evidence="2" key="1">
    <citation type="journal article" date="2011" name="Proc. Natl. Acad. Sci. U.S.A.">
        <title>Genomic insights into the physiology and ecology of the marine filamentous cyanobacterium Lyngbya majuscula.</title>
        <authorList>
            <person name="Jones A.C."/>
            <person name="Monroe E.A."/>
            <person name="Podell S."/>
            <person name="Hess W.R."/>
            <person name="Klages S."/>
            <person name="Esquenazi E."/>
            <person name="Niessen S."/>
            <person name="Hoover H."/>
            <person name="Rothmann M."/>
            <person name="Lasken R.S."/>
            <person name="Yates J.R.III."/>
            <person name="Reinhardt R."/>
            <person name="Kube M."/>
            <person name="Burkart M.D."/>
            <person name="Allen E.E."/>
            <person name="Dorrestein P.C."/>
            <person name="Gerwick W.H."/>
            <person name="Gerwick L."/>
        </authorList>
    </citation>
    <scope>NUCLEOTIDE SEQUENCE [LARGE SCALE GENOMIC DNA]</scope>
    <source>
        <strain evidence="2">3L</strain>
    </source>
</reference>
<dbReference type="RefSeq" id="WP_008184181.1">
    <property type="nucleotide sequence ID" value="NZ_GL890907.1"/>
</dbReference>
<evidence type="ECO:0000313" key="1">
    <source>
        <dbReference type="EMBL" id="EGJ32671.1"/>
    </source>
</evidence>
<dbReference type="EMBL" id="GL890907">
    <property type="protein sequence ID" value="EGJ32671.1"/>
    <property type="molecule type" value="Genomic_DNA"/>
</dbReference>
<accession>F4XRV2</accession>